<proteinExistence type="predicted"/>
<dbReference type="PANTHER" id="PTHR43312:SF2">
    <property type="entry name" value="OXIDOREDUCTASE"/>
    <property type="match status" value="1"/>
</dbReference>
<feature type="domain" description="NADP-dependent oxidoreductase" evidence="1">
    <location>
        <begin position="12"/>
        <end position="71"/>
    </location>
</feature>
<evidence type="ECO:0000259" key="1">
    <source>
        <dbReference type="Pfam" id="PF00248"/>
    </source>
</evidence>
<dbReference type="Proteomes" id="UP000216052">
    <property type="component" value="Chromosome"/>
</dbReference>
<dbReference type="Gene3D" id="3.20.20.100">
    <property type="entry name" value="NADP-dependent oxidoreductase domain"/>
    <property type="match status" value="1"/>
</dbReference>
<evidence type="ECO:0000313" key="3">
    <source>
        <dbReference type="Proteomes" id="UP000216052"/>
    </source>
</evidence>
<evidence type="ECO:0000313" key="2">
    <source>
        <dbReference type="EMBL" id="XFO71366.1"/>
    </source>
</evidence>
<keyword evidence="3" id="KW-1185">Reference proteome</keyword>
<gene>
    <name evidence="2" type="ORF">SPACI_013810</name>
</gene>
<name>A0ABZ3J089_SPOA4</name>
<dbReference type="RefSeq" id="WP_211285169.1">
    <property type="nucleotide sequence ID" value="NZ_CP155571.1"/>
</dbReference>
<protein>
    <recommendedName>
        <fullName evidence="1">NADP-dependent oxidoreductase domain-containing protein</fullName>
    </recommendedName>
</protein>
<dbReference type="InterPro" id="IPR036812">
    <property type="entry name" value="NAD(P)_OxRdtase_dom_sf"/>
</dbReference>
<reference evidence="2" key="1">
    <citation type="submission" date="2024-05" db="EMBL/GenBank/DDBJ databases">
        <title>Isolation and characterization of Sporomusa carbonis sp. nov., a carboxydotrophic hydrogenogen in the genus of Sporomusa isolated from a charcoal burning pile.</title>
        <authorList>
            <person name="Boeer T."/>
            <person name="Rosenbaum F."/>
            <person name="Eysell L."/>
            <person name="Mueller V."/>
            <person name="Daniel R."/>
            <person name="Poehlein A."/>
        </authorList>
    </citation>
    <scope>NUCLEOTIDE SEQUENCE [LARGE SCALE GENOMIC DNA]</scope>
    <source>
        <strain evidence="2">DSM 3132</strain>
    </source>
</reference>
<accession>A0ABZ3J089</accession>
<dbReference type="EMBL" id="CP155571">
    <property type="protein sequence ID" value="XFO71366.1"/>
    <property type="molecule type" value="Genomic_DNA"/>
</dbReference>
<dbReference type="SUPFAM" id="SSF51430">
    <property type="entry name" value="NAD(P)-linked oxidoreductase"/>
    <property type="match status" value="1"/>
</dbReference>
<dbReference type="Pfam" id="PF00248">
    <property type="entry name" value="Aldo_ket_red"/>
    <property type="match status" value="1"/>
</dbReference>
<organism evidence="2 3">
    <name type="scientific">Sporomusa acidovorans (strain ATCC 49682 / DSM 3132 / Mol)</name>
    <dbReference type="NCBI Taxonomy" id="1123286"/>
    <lineage>
        <taxon>Bacteria</taxon>
        <taxon>Bacillati</taxon>
        <taxon>Bacillota</taxon>
        <taxon>Negativicutes</taxon>
        <taxon>Selenomonadales</taxon>
        <taxon>Sporomusaceae</taxon>
        <taxon>Sporomusa</taxon>
    </lineage>
</organism>
<sequence length="84" mass="9579">MGKTGLKVSRFGLGCMRFPTSETDAISMVRYAIDHGVNYFDTAYVYKDSEIITGKALQDGYRHKIFLATKSPLWNIGKYDDFEK</sequence>
<dbReference type="PANTHER" id="PTHR43312">
    <property type="entry name" value="D-THREO-ALDOSE 1-DEHYDROGENASE"/>
    <property type="match status" value="1"/>
</dbReference>
<dbReference type="InterPro" id="IPR053135">
    <property type="entry name" value="AKR2_Oxidoreductase"/>
</dbReference>
<dbReference type="InterPro" id="IPR023210">
    <property type="entry name" value="NADP_OxRdtase_dom"/>
</dbReference>